<evidence type="ECO:0000256" key="4">
    <source>
        <dbReference type="ARBA" id="ARBA00022737"/>
    </source>
</evidence>
<organism evidence="7 8">
    <name type="scientific">Actinidia rufa</name>
    <dbReference type="NCBI Taxonomy" id="165716"/>
    <lineage>
        <taxon>Eukaryota</taxon>
        <taxon>Viridiplantae</taxon>
        <taxon>Streptophyta</taxon>
        <taxon>Embryophyta</taxon>
        <taxon>Tracheophyta</taxon>
        <taxon>Spermatophyta</taxon>
        <taxon>Magnoliopsida</taxon>
        <taxon>eudicotyledons</taxon>
        <taxon>Gunneridae</taxon>
        <taxon>Pentapetalae</taxon>
        <taxon>asterids</taxon>
        <taxon>Ericales</taxon>
        <taxon>Actinidiaceae</taxon>
        <taxon>Actinidia</taxon>
    </lineage>
</organism>
<sequence>MALAWAAKFPPELFLLSSLFSLLSPPCASGLHVRRVFKVLVPHRLFKPPKLSIYNLETLDLKISATSRVEEAFFNQIVALSEAGLLVLANAKKNAIYDVHLEYGSNPVATRMDYIAEFTVTMLILSFTGTDDLLPNGKDLVQVYYVQTQAIEQCALDLSYKPTEIPLSISTPKPSAHDTGSESAPTVRHPVSSTSMDTTTSVEFSILSLESRPSLPTVTSNNDILCIAPTPLALSPRFSGKLSGSRSPTIGFEPGLMLDDNCGDKKVIGY</sequence>
<feature type="region of interest" description="Disordered" evidence="5">
    <location>
        <begin position="169"/>
        <end position="195"/>
    </location>
</feature>
<feature type="chain" id="PRO_5029495080" evidence="6">
    <location>
        <begin position="31"/>
        <end position="270"/>
    </location>
</feature>
<evidence type="ECO:0000313" key="7">
    <source>
        <dbReference type="EMBL" id="GFS31487.1"/>
    </source>
</evidence>
<accession>A0A7J0DB84</accession>
<dbReference type="PANTHER" id="PTHR15598:SF5">
    <property type="entry name" value="ENHANCER OF MRNA-DECAPPING PROTEIN 4"/>
    <property type="match status" value="1"/>
</dbReference>
<evidence type="ECO:0000313" key="8">
    <source>
        <dbReference type="Proteomes" id="UP000585474"/>
    </source>
</evidence>
<dbReference type="PANTHER" id="PTHR15598">
    <property type="entry name" value="ENHANCER OF MRNA-DECAPPING PROTEIN 4"/>
    <property type="match status" value="1"/>
</dbReference>
<feature type="signal peptide" evidence="6">
    <location>
        <begin position="1"/>
        <end position="30"/>
    </location>
</feature>
<gene>
    <name evidence="7" type="ORF">Acr_00g0017660</name>
</gene>
<dbReference type="GO" id="GO:0000932">
    <property type="term" value="C:P-body"/>
    <property type="evidence" value="ECO:0007669"/>
    <property type="project" value="TreeGrafter"/>
</dbReference>
<proteinExistence type="predicted"/>
<evidence type="ECO:0000256" key="5">
    <source>
        <dbReference type="SAM" id="MobiDB-lite"/>
    </source>
</evidence>
<keyword evidence="4" id="KW-0677">Repeat</keyword>
<evidence type="ECO:0000256" key="1">
    <source>
        <dbReference type="ARBA" id="ARBA00004496"/>
    </source>
</evidence>
<reference evidence="8" key="1">
    <citation type="submission" date="2019-07" db="EMBL/GenBank/DDBJ databases">
        <title>De Novo Assembly of kiwifruit Actinidia rufa.</title>
        <authorList>
            <person name="Sugita-Konishi S."/>
            <person name="Sato K."/>
            <person name="Mori E."/>
            <person name="Abe Y."/>
            <person name="Kisaki G."/>
            <person name="Hamano K."/>
            <person name="Suezawa K."/>
            <person name="Otani M."/>
            <person name="Fukuda T."/>
            <person name="Manabe T."/>
            <person name="Gomi K."/>
            <person name="Tabuchi M."/>
            <person name="Akimitsu K."/>
            <person name="Kataoka I."/>
        </authorList>
    </citation>
    <scope>NUCLEOTIDE SEQUENCE [LARGE SCALE GENOMIC DNA]</scope>
    <source>
        <strain evidence="8">cv. Fuchu</strain>
    </source>
</reference>
<keyword evidence="8" id="KW-1185">Reference proteome</keyword>
<evidence type="ECO:0000256" key="3">
    <source>
        <dbReference type="ARBA" id="ARBA00022574"/>
    </source>
</evidence>
<name>A0A7J0DB84_9ERIC</name>
<keyword evidence="2" id="KW-0963">Cytoplasm</keyword>
<comment type="caution">
    <text evidence="7">The sequence shown here is derived from an EMBL/GenBank/DDBJ whole genome shotgun (WGS) entry which is preliminary data.</text>
</comment>
<evidence type="ECO:0000256" key="2">
    <source>
        <dbReference type="ARBA" id="ARBA00022490"/>
    </source>
</evidence>
<dbReference type="Proteomes" id="UP000585474">
    <property type="component" value="Unassembled WGS sequence"/>
</dbReference>
<dbReference type="AlphaFoldDB" id="A0A7J0DB84"/>
<protein>
    <submittedName>
        <fullName evidence="7">Transducin/WD40 repeat-like superfamily protein</fullName>
    </submittedName>
</protein>
<dbReference type="InterPro" id="IPR045152">
    <property type="entry name" value="EDC4-like"/>
</dbReference>
<dbReference type="EMBL" id="BJWL01000145">
    <property type="protein sequence ID" value="GFS31487.1"/>
    <property type="molecule type" value="Genomic_DNA"/>
</dbReference>
<evidence type="ECO:0000256" key="6">
    <source>
        <dbReference type="SAM" id="SignalP"/>
    </source>
</evidence>
<keyword evidence="6" id="KW-0732">Signal</keyword>
<keyword evidence="3" id="KW-0853">WD repeat</keyword>
<dbReference type="GO" id="GO:0031087">
    <property type="term" value="P:deadenylation-independent decapping of nuclear-transcribed mRNA"/>
    <property type="evidence" value="ECO:0007669"/>
    <property type="project" value="InterPro"/>
</dbReference>
<comment type="subcellular location">
    <subcellularLocation>
        <location evidence="1">Cytoplasm</location>
    </subcellularLocation>
</comment>
<dbReference type="OrthoDB" id="1739975at2759"/>